<evidence type="ECO:0000313" key="2">
    <source>
        <dbReference type="EMBL" id="KAK1843360.1"/>
    </source>
</evidence>
<dbReference type="AlphaFoldDB" id="A0AAD9ECC6"/>
<evidence type="ECO:0000256" key="1">
    <source>
        <dbReference type="SAM" id="MobiDB-lite"/>
    </source>
</evidence>
<accession>A0AAD9ECC6</accession>
<organism evidence="2 3">
    <name type="scientific">Colletotrichum chrysophilum</name>
    <dbReference type="NCBI Taxonomy" id="1836956"/>
    <lineage>
        <taxon>Eukaryota</taxon>
        <taxon>Fungi</taxon>
        <taxon>Dikarya</taxon>
        <taxon>Ascomycota</taxon>
        <taxon>Pezizomycotina</taxon>
        <taxon>Sordariomycetes</taxon>
        <taxon>Hypocreomycetidae</taxon>
        <taxon>Glomerellales</taxon>
        <taxon>Glomerellaceae</taxon>
        <taxon>Colletotrichum</taxon>
        <taxon>Colletotrichum gloeosporioides species complex</taxon>
    </lineage>
</organism>
<feature type="region of interest" description="Disordered" evidence="1">
    <location>
        <begin position="257"/>
        <end position="281"/>
    </location>
</feature>
<dbReference type="Proteomes" id="UP001243330">
    <property type="component" value="Unassembled WGS sequence"/>
</dbReference>
<keyword evidence="3" id="KW-1185">Reference proteome</keyword>
<gene>
    <name evidence="2" type="ORF">CCHR01_14017</name>
</gene>
<name>A0AAD9ECC6_9PEZI</name>
<comment type="caution">
    <text evidence="2">The sequence shown here is derived from an EMBL/GenBank/DDBJ whole genome shotgun (WGS) entry which is preliminary data.</text>
</comment>
<evidence type="ECO:0000313" key="3">
    <source>
        <dbReference type="Proteomes" id="UP001243330"/>
    </source>
</evidence>
<sequence>MSDEWTFSSSFEYANEEDAQWQFHDKPGQTHRQDLTGWEANNRSGVKGRLLEVVHGYKANDESRPRTLIVFEWLLIPAGRKDRIKDVVITVAFKAIGHRDGVGPGESLDDFDPVPIKWAPGLPICSGFSKATVTETANTDAGVQAGYNGLSLSVNRGVGTSTTVERMDHRLITGSNSYVDKNDGISNAMQWRFSENAQLKSGVQYVVRTAVLLRRRKFDDGNFNVVVVAEANGSSTSRMLRTVRRFLGIPSKDGPAAFDPKVLPGSSDGEAGEDDMAARKTERDWRNLDNLKLEDVLLKDWGRESVEESSKNSS</sequence>
<reference evidence="2" key="1">
    <citation type="submission" date="2023-01" db="EMBL/GenBank/DDBJ databases">
        <title>Colletotrichum chrysophilum M932 genome sequence.</title>
        <authorList>
            <person name="Baroncelli R."/>
        </authorList>
    </citation>
    <scope>NUCLEOTIDE SEQUENCE</scope>
    <source>
        <strain evidence="2">M932</strain>
    </source>
</reference>
<dbReference type="EMBL" id="JAQOWY010000362">
    <property type="protein sequence ID" value="KAK1843360.1"/>
    <property type="molecule type" value="Genomic_DNA"/>
</dbReference>
<protein>
    <submittedName>
        <fullName evidence="2">Uncharacterized protein</fullName>
    </submittedName>
</protein>
<proteinExistence type="predicted"/>